<protein>
    <submittedName>
        <fullName evidence="1">Uncharacterized protein</fullName>
    </submittedName>
</protein>
<accession>A0A847TTH1</accession>
<dbReference type="EMBL" id="WOWC01000001">
    <property type="protein sequence ID" value="NLV03839.1"/>
    <property type="molecule type" value="Genomic_DNA"/>
</dbReference>
<dbReference type="InterPro" id="IPR058966">
    <property type="entry name" value="MJECL33-like"/>
</dbReference>
<name>A0A847TTH1_HALVO</name>
<dbReference type="AlphaFoldDB" id="A0A847TTH1"/>
<organism evidence="1 2">
    <name type="scientific">Haloferax volcanii</name>
    <name type="common">Halobacterium volcanii</name>
    <dbReference type="NCBI Taxonomy" id="2246"/>
    <lineage>
        <taxon>Archaea</taxon>
        <taxon>Methanobacteriati</taxon>
        <taxon>Methanobacteriota</taxon>
        <taxon>Stenosarchaea group</taxon>
        <taxon>Halobacteria</taxon>
        <taxon>Halobacteriales</taxon>
        <taxon>Haloferacaceae</taxon>
        <taxon>Haloferax</taxon>
    </lineage>
</organism>
<evidence type="ECO:0000313" key="1">
    <source>
        <dbReference type="EMBL" id="NLV03839.1"/>
    </source>
</evidence>
<gene>
    <name evidence="1" type="ORF">GOC85_14825</name>
</gene>
<sequence length="372" mass="43049">MPAFEYVNTRRELKEVLRERMVESYDSIAENQELDDGQTYLKSYLIESNRDAFTEGTVSLGDQQLYISDTQERGFVRASAQTDDGRIYFFIDKLNDRFWSIHTIAKATVSDKIIKRIIFPRFTELDYPWLSNGFLEDVGKQPEATFRAFSVKFEDEFHDIMANEGGVEGLSMRLWGNSADEVLDTLRTNENISGSTSLSNVGIKKEYGERVLLSDITYQSKFTARGESVEGHFSQVRDVMDKYYNILDTVENEYSMHTEQRGSGTHIDGHPLLIDFNRRIENLREFVDELFSSTNPFRLWGVVDEMEEDYYTIAGVDMHTGDKIDFEVCPDWMRIYLPKGSCGNVVLRLYTNIQHYYDSKSTLEGEDSEQLI</sequence>
<evidence type="ECO:0000313" key="2">
    <source>
        <dbReference type="Proteomes" id="UP000619835"/>
    </source>
</evidence>
<dbReference type="Proteomes" id="UP000619835">
    <property type="component" value="Unassembled WGS sequence"/>
</dbReference>
<proteinExistence type="predicted"/>
<dbReference type="Pfam" id="PF25924">
    <property type="entry name" value="MJECL33"/>
    <property type="match status" value="1"/>
</dbReference>
<reference evidence="1" key="1">
    <citation type="submission" date="2019-12" db="EMBL/GenBank/DDBJ databases">
        <title>Haloferax alexandrinus strain pws11.</title>
        <authorList>
            <person name="Verma D.K."/>
            <person name="Gopal K."/>
            <person name="Prasad E.S."/>
        </authorList>
    </citation>
    <scope>NUCLEOTIDE SEQUENCE</scope>
    <source>
        <strain evidence="1">Pws11</strain>
    </source>
</reference>
<dbReference type="RefSeq" id="WP_049896277.1">
    <property type="nucleotide sequence ID" value="NZ_JAUDRO010000001.1"/>
</dbReference>
<comment type="caution">
    <text evidence="1">The sequence shown here is derived from an EMBL/GenBank/DDBJ whole genome shotgun (WGS) entry which is preliminary data.</text>
</comment>